<dbReference type="CDD" id="cd05233">
    <property type="entry name" value="SDR_c"/>
    <property type="match status" value="1"/>
</dbReference>
<dbReference type="AlphaFoldDB" id="A0A0K0X145"/>
<dbReference type="Pfam" id="PF13561">
    <property type="entry name" value="adh_short_C2"/>
    <property type="match status" value="1"/>
</dbReference>
<evidence type="ECO:0008006" key="5">
    <source>
        <dbReference type="Google" id="ProtNLM"/>
    </source>
</evidence>
<comment type="similarity">
    <text evidence="1">Belongs to the short-chain dehydrogenases/reductases (SDR) family.</text>
</comment>
<dbReference type="PROSITE" id="PS00061">
    <property type="entry name" value="ADH_SHORT"/>
    <property type="match status" value="1"/>
</dbReference>
<dbReference type="FunFam" id="3.40.50.720:FF:000084">
    <property type="entry name" value="Short-chain dehydrogenase reductase"/>
    <property type="match status" value="1"/>
</dbReference>
<evidence type="ECO:0000256" key="2">
    <source>
        <dbReference type="ARBA" id="ARBA00023002"/>
    </source>
</evidence>
<dbReference type="PANTHER" id="PTHR43639:SF1">
    <property type="entry name" value="SHORT-CHAIN DEHYDROGENASE_REDUCTASE FAMILY PROTEIN"/>
    <property type="match status" value="1"/>
</dbReference>
<dbReference type="KEGG" id="mgo:AFA91_03905"/>
<dbReference type="PANTHER" id="PTHR43639">
    <property type="entry name" value="OXIDOREDUCTASE, SHORT-CHAIN DEHYDROGENASE/REDUCTASE FAMILY (AFU_ORTHOLOGUE AFUA_5G02870)"/>
    <property type="match status" value="1"/>
</dbReference>
<dbReference type="InterPro" id="IPR036291">
    <property type="entry name" value="NAD(P)-bd_dom_sf"/>
</dbReference>
<dbReference type="Proteomes" id="UP000062255">
    <property type="component" value="Chromosome"/>
</dbReference>
<gene>
    <name evidence="3" type="ORF">AFA91_03905</name>
</gene>
<evidence type="ECO:0000313" key="4">
    <source>
        <dbReference type="Proteomes" id="UP000062255"/>
    </source>
</evidence>
<dbReference type="PRINTS" id="PR00081">
    <property type="entry name" value="GDHRDH"/>
</dbReference>
<sequence length="266" mass="27003">MQMSSTTLRSSSDLTGDVAIVTGATGDIGTEYVCGLVAAGADVVLTDVASTAEAGAALAEKASELGPGRAVFSPADVTSEDDLARTVSVAVDHFGGVDVLINNAAIYRGLGPKRHLAELRLDDWDLVLKVNVRGCWQAIKAVLPAFAERGGGRVVNISSTVARAGVPGFAHYVASKAAVDGLTRAAARELGPVNVRVNGVAPGLVSDSATIAINSEGYAAKSAQTRALAREMAPADLVGAVLWLASDASGFVTGQTLLVDGGQVFA</sequence>
<protein>
    <recommendedName>
        <fullName evidence="5">Short-chain dehydrogenase</fullName>
    </recommendedName>
</protein>
<dbReference type="PATRIC" id="fig|134601.6.peg.811"/>
<dbReference type="InterPro" id="IPR002347">
    <property type="entry name" value="SDR_fam"/>
</dbReference>
<accession>A0A0K0X145</accession>
<evidence type="ECO:0000313" key="3">
    <source>
        <dbReference type="EMBL" id="AKS31170.1"/>
    </source>
</evidence>
<name>A0A0K0X145_MYCGD</name>
<dbReference type="GO" id="GO:0016491">
    <property type="term" value="F:oxidoreductase activity"/>
    <property type="evidence" value="ECO:0007669"/>
    <property type="project" value="UniProtKB-KW"/>
</dbReference>
<dbReference type="SUPFAM" id="SSF51735">
    <property type="entry name" value="NAD(P)-binding Rossmann-fold domains"/>
    <property type="match status" value="1"/>
</dbReference>
<reference evidence="3 4" key="1">
    <citation type="submission" date="2015-07" db="EMBL/GenBank/DDBJ databases">
        <title>Complete genome sequence of Mycobacterium goodii X7B, a facultative thermophilic biodesulfurizing bacterium.</title>
        <authorList>
            <person name="Yu B."/>
            <person name="Li F."/>
            <person name="Xu P."/>
        </authorList>
    </citation>
    <scope>NUCLEOTIDE SEQUENCE [LARGE SCALE GENOMIC DNA]</scope>
    <source>
        <strain evidence="3 4">X7B</strain>
    </source>
</reference>
<dbReference type="STRING" id="134601.AFA91_03905"/>
<evidence type="ECO:0000256" key="1">
    <source>
        <dbReference type="ARBA" id="ARBA00006484"/>
    </source>
</evidence>
<keyword evidence="2" id="KW-0560">Oxidoreductase</keyword>
<dbReference type="Gene3D" id="3.40.50.720">
    <property type="entry name" value="NAD(P)-binding Rossmann-like Domain"/>
    <property type="match status" value="1"/>
</dbReference>
<organism evidence="3 4">
    <name type="scientific">Mycolicibacterium goodii</name>
    <name type="common">Mycobacterium goodii</name>
    <dbReference type="NCBI Taxonomy" id="134601"/>
    <lineage>
        <taxon>Bacteria</taxon>
        <taxon>Bacillati</taxon>
        <taxon>Actinomycetota</taxon>
        <taxon>Actinomycetes</taxon>
        <taxon>Mycobacteriales</taxon>
        <taxon>Mycobacteriaceae</taxon>
        <taxon>Mycolicibacterium</taxon>
    </lineage>
</organism>
<dbReference type="InterPro" id="IPR020904">
    <property type="entry name" value="Sc_DH/Rdtase_CS"/>
</dbReference>
<dbReference type="EMBL" id="CP012150">
    <property type="protein sequence ID" value="AKS31170.1"/>
    <property type="molecule type" value="Genomic_DNA"/>
</dbReference>
<proteinExistence type="inferred from homology"/>
<dbReference type="PRINTS" id="PR00080">
    <property type="entry name" value="SDRFAMILY"/>
</dbReference>